<evidence type="ECO:0000256" key="1">
    <source>
        <dbReference type="SAM" id="MobiDB-lite"/>
    </source>
</evidence>
<dbReference type="Proteomes" id="UP000650466">
    <property type="component" value="Unassembled WGS sequence"/>
</dbReference>
<dbReference type="CDD" id="cd00085">
    <property type="entry name" value="HNHc"/>
    <property type="match status" value="1"/>
</dbReference>
<evidence type="ECO:0000313" key="3">
    <source>
        <dbReference type="Proteomes" id="UP000650466"/>
    </source>
</evidence>
<reference evidence="2" key="1">
    <citation type="submission" date="2020-09" db="EMBL/GenBank/DDBJ databases">
        <title>Draft Genome Sequence of Paenibacillus sp. WST5.</title>
        <authorList>
            <person name="Bao Z."/>
        </authorList>
    </citation>
    <scope>NUCLEOTIDE SEQUENCE</scope>
    <source>
        <strain evidence="2">WST5</strain>
    </source>
</reference>
<keyword evidence="2" id="KW-0540">Nuclease</keyword>
<dbReference type="EMBL" id="JACVVD010000004">
    <property type="protein sequence ID" value="MBD0381299.1"/>
    <property type="molecule type" value="Genomic_DNA"/>
</dbReference>
<dbReference type="Gene3D" id="1.10.30.50">
    <property type="match status" value="1"/>
</dbReference>
<organism evidence="2 3">
    <name type="scientific">Paenibacillus sedimenti</name>
    <dbReference type="NCBI Taxonomy" id="2770274"/>
    <lineage>
        <taxon>Bacteria</taxon>
        <taxon>Bacillati</taxon>
        <taxon>Bacillota</taxon>
        <taxon>Bacilli</taxon>
        <taxon>Bacillales</taxon>
        <taxon>Paenibacillaceae</taxon>
        <taxon>Paenibacillus</taxon>
    </lineage>
</organism>
<feature type="region of interest" description="Disordered" evidence="1">
    <location>
        <begin position="1"/>
        <end position="29"/>
    </location>
</feature>
<accession>A0A926KSB7</accession>
<dbReference type="AlphaFoldDB" id="A0A926KSB7"/>
<keyword evidence="2" id="KW-0378">Hydrolase</keyword>
<dbReference type="RefSeq" id="WP_188175088.1">
    <property type="nucleotide sequence ID" value="NZ_JACVVD010000004.1"/>
</dbReference>
<proteinExistence type="predicted"/>
<dbReference type="InterPro" id="IPR003615">
    <property type="entry name" value="HNH_nuc"/>
</dbReference>
<sequence length="150" mass="18118">MAVKNKLTPKQKRDLEAKEYEEVDRKKKEARSPISTKELDALFLEIIYYEESKRYYSQEFIQELQGMLYANYIKTAHWIRARAAAISKHGKVCFNCKVTLEKDINVHHLTYERRGHEDLNDLIVLCRECHYEVHKFMRKIKKEYKDVFRD</sequence>
<comment type="caution">
    <text evidence="2">The sequence shown here is derived from an EMBL/GenBank/DDBJ whole genome shotgun (WGS) entry which is preliminary data.</text>
</comment>
<keyword evidence="2" id="KW-0255">Endonuclease</keyword>
<evidence type="ECO:0000313" key="2">
    <source>
        <dbReference type="EMBL" id="MBD0381299.1"/>
    </source>
</evidence>
<feature type="compositionally biased region" description="Basic and acidic residues" evidence="1">
    <location>
        <begin position="11"/>
        <end position="29"/>
    </location>
</feature>
<gene>
    <name evidence="2" type="ORF">ICC18_14330</name>
</gene>
<dbReference type="GO" id="GO:0004519">
    <property type="term" value="F:endonuclease activity"/>
    <property type="evidence" value="ECO:0007669"/>
    <property type="project" value="UniProtKB-KW"/>
</dbReference>
<protein>
    <submittedName>
        <fullName evidence="2">HNH endonuclease</fullName>
    </submittedName>
</protein>
<keyword evidence="3" id="KW-1185">Reference proteome</keyword>
<name>A0A926KSB7_9BACL</name>